<evidence type="ECO:0000256" key="3">
    <source>
        <dbReference type="ARBA" id="ARBA00022833"/>
    </source>
</evidence>
<dbReference type="GO" id="GO:0035973">
    <property type="term" value="P:aggrephagy"/>
    <property type="evidence" value="ECO:0007669"/>
    <property type="project" value="TreeGrafter"/>
</dbReference>
<dbReference type="Pfam" id="PF00569">
    <property type="entry name" value="ZZ"/>
    <property type="match status" value="2"/>
</dbReference>
<feature type="region of interest" description="Disordered" evidence="5">
    <location>
        <begin position="118"/>
        <end position="153"/>
    </location>
</feature>
<dbReference type="CDD" id="cd02249">
    <property type="entry name" value="ZZ"/>
    <property type="match status" value="1"/>
</dbReference>
<dbReference type="InterPro" id="IPR000433">
    <property type="entry name" value="Znf_ZZ"/>
</dbReference>
<feature type="compositionally biased region" description="Basic and acidic residues" evidence="5">
    <location>
        <begin position="481"/>
        <end position="498"/>
    </location>
</feature>
<keyword evidence="3" id="KW-0862">Zinc</keyword>
<evidence type="ECO:0000313" key="7">
    <source>
        <dbReference type="EMBL" id="CAD9358244.1"/>
    </source>
</evidence>
<dbReference type="GO" id="GO:0016235">
    <property type="term" value="C:aggresome"/>
    <property type="evidence" value="ECO:0007669"/>
    <property type="project" value="TreeGrafter"/>
</dbReference>
<gene>
    <name evidence="7" type="ORF">OSIN01602_LOCUS19326</name>
</gene>
<feature type="compositionally biased region" description="Polar residues" evidence="5">
    <location>
        <begin position="200"/>
        <end position="217"/>
    </location>
</feature>
<feature type="compositionally biased region" description="Basic and acidic residues" evidence="5">
    <location>
        <begin position="598"/>
        <end position="617"/>
    </location>
</feature>
<feature type="compositionally biased region" description="Basic and acidic residues" evidence="5">
    <location>
        <begin position="344"/>
        <end position="355"/>
    </location>
</feature>
<keyword evidence="2 4" id="KW-0863">Zinc-finger</keyword>
<feature type="compositionally biased region" description="Basic and acidic residues" evidence="5">
    <location>
        <begin position="672"/>
        <end position="688"/>
    </location>
</feature>
<feature type="domain" description="ZZ-type" evidence="6">
    <location>
        <begin position="371"/>
        <end position="427"/>
    </location>
</feature>
<feature type="compositionally biased region" description="Basic and acidic residues" evidence="5">
    <location>
        <begin position="129"/>
        <end position="142"/>
    </location>
</feature>
<feature type="domain" description="ZZ-type" evidence="6">
    <location>
        <begin position="237"/>
        <end position="289"/>
    </location>
</feature>
<dbReference type="InterPro" id="IPR043145">
    <property type="entry name" value="Znf_ZZ_sf"/>
</dbReference>
<dbReference type="GO" id="GO:0070530">
    <property type="term" value="F:K63-linked polyubiquitin modification-dependent protein binding"/>
    <property type="evidence" value="ECO:0007669"/>
    <property type="project" value="TreeGrafter"/>
</dbReference>
<feature type="region of interest" description="Disordered" evidence="5">
    <location>
        <begin position="595"/>
        <end position="688"/>
    </location>
</feature>
<dbReference type="Gene3D" id="3.10.20.90">
    <property type="entry name" value="Phosphatidylinositol 3-kinase Catalytic Subunit, Chain A, domain 1"/>
    <property type="match status" value="1"/>
</dbReference>
<evidence type="ECO:0000256" key="5">
    <source>
        <dbReference type="SAM" id="MobiDB-lite"/>
    </source>
</evidence>
<dbReference type="PANTHER" id="PTHR15090:SF0">
    <property type="entry name" value="SEQUESTOSOME-1"/>
    <property type="match status" value="1"/>
</dbReference>
<dbReference type="PROSITE" id="PS01357">
    <property type="entry name" value="ZF_ZZ_1"/>
    <property type="match status" value="1"/>
</dbReference>
<dbReference type="GO" id="GO:0005080">
    <property type="term" value="F:protein kinase C binding"/>
    <property type="evidence" value="ECO:0007669"/>
    <property type="project" value="TreeGrafter"/>
</dbReference>
<dbReference type="PANTHER" id="PTHR15090">
    <property type="entry name" value="SEQUESTOSOME 1-RELATED"/>
    <property type="match status" value="1"/>
</dbReference>
<feature type="compositionally biased region" description="Basic and acidic residues" evidence="5">
    <location>
        <begin position="218"/>
        <end position="230"/>
    </location>
</feature>
<dbReference type="AlphaFoldDB" id="A0A7S2EUJ0"/>
<evidence type="ECO:0000256" key="1">
    <source>
        <dbReference type="ARBA" id="ARBA00022723"/>
    </source>
</evidence>
<feature type="compositionally biased region" description="Basic and acidic residues" evidence="5">
    <location>
        <begin position="326"/>
        <end position="335"/>
    </location>
</feature>
<dbReference type="GO" id="GO:0000423">
    <property type="term" value="P:mitophagy"/>
    <property type="evidence" value="ECO:0007669"/>
    <property type="project" value="TreeGrafter"/>
</dbReference>
<reference evidence="7" key="1">
    <citation type="submission" date="2021-01" db="EMBL/GenBank/DDBJ databases">
        <authorList>
            <person name="Corre E."/>
            <person name="Pelletier E."/>
            <person name="Niang G."/>
            <person name="Scheremetjew M."/>
            <person name="Finn R."/>
            <person name="Kale V."/>
            <person name="Holt S."/>
            <person name="Cochrane G."/>
            <person name="Meng A."/>
            <person name="Brown T."/>
            <person name="Cohen L."/>
        </authorList>
    </citation>
    <scope>NUCLEOTIDE SEQUENCE</scope>
    <source>
        <strain evidence="7">Grunow 1884</strain>
    </source>
</reference>
<proteinExistence type="predicted"/>
<dbReference type="SUPFAM" id="SSF57850">
    <property type="entry name" value="RING/U-box"/>
    <property type="match status" value="2"/>
</dbReference>
<dbReference type="GO" id="GO:0008270">
    <property type="term" value="F:zinc ion binding"/>
    <property type="evidence" value="ECO:0007669"/>
    <property type="project" value="UniProtKB-KW"/>
</dbReference>
<feature type="region of interest" description="Disordered" evidence="5">
    <location>
        <begin position="200"/>
        <end position="230"/>
    </location>
</feature>
<dbReference type="GO" id="GO:0007032">
    <property type="term" value="P:endosome organization"/>
    <property type="evidence" value="ECO:0007669"/>
    <property type="project" value="TreeGrafter"/>
</dbReference>
<dbReference type="PROSITE" id="PS50135">
    <property type="entry name" value="ZF_ZZ_2"/>
    <property type="match status" value="2"/>
</dbReference>
<dbReference type="InterPro" id="IPR052260">
    <property type="entry name" value="Autophagy_Rcpt_SigReg"/>
</dbReference>
<feature type="region of interest" description="Disordered" evidence="5">
    <location>
        <begin position="321"/>
        <end position="367"/>
    </location>
</feature>
<sequence length="789" mass="86138">MAASLSIDDASKVVIKLRLLADGQVRRIPVTRILSPSSSKPSYATFRSIAVKFVFPEVDGDSDDTERLYDVVIQYVDVDGDTITVSTDEELEEALGQLLESQQVPLVLRASAEVRKRDDVIDSPASQHSGEKPHTENKDSPKRPSPPRSERCLASGRIGDLASDLLSTNEVIMSEEAGEVAESIAQDIVSSISLMGGTGSVITEGTENEDFSAQSARSVKEDRTKRDGKDQNKSFVHAFHTCDGCGVCPIVGMRYHATNQKDYDLCARCFDLGKGVNGFDFVPEELERDRLLQTYYAAADTANAVAEQLVSDVVASIALQDSDEAESGKDNRKEETTEDPGSGNDKKGLTELKEETTEEDKPDEASAPFIHRRHTCDGCGIGPIIGTRYRSTDCVNYDLCEGCYRTGKGVGDRKFAPEELECDRRLQLRWARRGYGHCGFPVGRGCPHGAFRRQWQRESRQPQHREENVWLQEAILRSTRDVQADATAKDKEQKKEGGSHYMPSAPPAEEEFMASAASWRDVAQSFSSVADSLADAVDITLATATSEIEKRASKVEEASSEAASRIRSAKARAQAQGFEKVGSVLSKVADAVAAEVKAAAEREKAKRDESKDKEKEGTASPNERNDSNAGAKEDADDLGERKKPNEPGLPFSDAVVPSSIEIDASADSFGEEENKGEDGGKTKIDDWQVVDDVTKKPEEATKDMGDNKGVIDVNKERDEGKDIVLQASIPPPVLARWGKHLVQLHELGFLDDRKSVDVLESLQAANLGVESTDEVTVNDAVNYLLGLDE</sequence>
<dbReference type="Gene3D" id="3.30.60.90">
    <property type="match status" value="2"/>
</dbReference>
<dbReference type="SMART" id="SM00291">
    <property type="entry name" value="ZnF_ZZ"/>
    <property type="match status" value="2"/>
</dbReference>
<feature type="region of interest" description="Disordered" evidence="5">
    <location>
        <begin position="481"/>
        <end position="506"/>
    </location>
</feature>
<evidence type="ECO:0000256" key="2">
    <source>
        <dbReference type="ARBA" id="ARBA00022771"/>
    </source>
</evidence>
<evidence type="ECO:0000256" key="4">
    <source>
        <dbReference type="PROSITE-ProRule" id="PRU00228"/>
    </source>
</evidence>
<accession>A0A7S2EUJ0</accession>
<dbReference type="EMBL" id="HBGO01033501">
    <property type="protein sequence ID" value="CAD9358244.1"/>
    <property type="molecule type" value="Transcribed_RNA"/>
</dbReference>
<dbReference type="GO" id="GO:0044753">
    <property type="term" value="C:amphisome"/>
    <property type="evidence" value="ECO:0007669"/>
    <property type="project" value="TreeGrafter"/>
</dbReference>
<protein>
    <recommendedName>
        <fullName evidence="6">ZZ-type domain-containing protein</fullName>
    </recommendedName>
</protein>
<keyword evidence="1" id="KW-0479">Metal-binding</keyword>
<organism evidence="7">
    <name type="scientific">Trieres chinensis</name>
    <name type="common">Marine centric diatom</name>
    <name type="synonym">Odontella sinensis</name>
    <dbReference type="NCBI Taxonomy" id="1514140"/>
    <lineage>
        <taxon>Eukaryota</taxon>
        <taxon>Sar</taxon>
        <taxon>Stramenopiles</taxon>
        <taxon>Ochrophyta</taxon>
        <taxon>Bacillariophyta</taxon>
        <taxon>Mediophyceae</taxon>
        <taxon>Biddulphiophycidae</taxon>
        <taxon>Eupodiscales</taxon>
        <taxon>Parodontellaceae</taxon>
        <taxon>Trieres</taxon>
    </lineage>
</organism>
<dbReference type="CDD" id="cd05992">
    <property type="entry name" value="PB1"/>
    <property type="match status" value="1"/>
</dbReference>
<evidence type="ECO:0000259" key="6">
    <source>
        <dbReference type="PROSITE" id="PS50135"/>
    </source>
</evidence>
<dbReference type="SUPFAM" id="SSF54277">
    <property type="entry name" value="CAD &amp; PB1 domains"/>
    <property type="match status" value="1"/>
</dbReference>
<name>A0A7S2EUJ0_TRICV</name>